<keyword evidence="1" id="KW-0805">Transcription regulation</keyword>
<protein>
    <submittedName>
        <fullName evidence="6">MerR family transcriptional regulator</fullName>
    </submittedName>
</protein>
<dbReference type="InterPro" id="IPR009061">
    <property type="entry name" value="DNA-bd_dom_put_sf"/>
</dbReference>
<organism evidence="6 7">
    <name type="scientific">Allokutzneria multivorans</name>
    <dbReference type="NCBI Taxonomy" id="1142134"/>
    <lineage>
        <taxon>Bacteria</taxon>
        <taxon>Bacillati</taxon>
        <taxon>Actinomycetota</taxon>
        <taxon>Actinomycetes</taxon>
        <taxon>Pseudonocardiales</taxon>
        <taxon>Pseudonocardiaceae</taxon>
        <taxon>Allokutzneria</taxon>
    </lineage>
</organism>
<evidence type="ECO:0000256" key="3">
    <source>
        <dbReference type="ARBA" id="ARBA00023159"/>
    </source>
</evidence>
<keyword evidence="3" id="KW-0010">Activator</keyword>
<dbReference type="Proteomes" id="UP001501747">
    <property type="component" value="Unassembled WGS sequence"/>
</dbReference>
<dbReference type="SUPFAM" id="SSF89082">
    <property type="entry name" value="Antibiotic binding domain of TipA-like multidrug resistance regulators"/>
    <property type="match status" value="1"/>
</dbReference>
<gene>
    <name evidence="6" type="ORF">GCM10022247_68860</name>
</gene>
<name>A0ABP7U0E2_9PSEU</name>
<dbReference type="InterPro" id="IPR012925">
    <property type="entry name" value="TipAS_dom"/>
</dbReference>
<dbReference type="Gene3D" id="1.10.490.50">
    <property type="entry name" value="Antibiotic binding domain of TipA-like multidrug resistance regulators"/>
    <property type="match status" value="1"/>
</dbReference>
<dbReference type="InterPro" id="IPR000551">
    <property type="entry name" value="MerR-type_HTH_dom"/>
</dbReference>
<dbReference type="SUPFAM" id="SSF46955">
    <property type="entry name" value="Putative DNA-binding domain"/>
    <property type="match status" value="1"/>
</dbReference>
<evidence type="ECO:0000256" key="4">
    <source>
        <dbReference type="ARBA" id="ARBA00023163"/>
    </source>
</evidence>
<accession>A0ABP7U0E2</accession>
<keyword evidence="4" id="KW-0804">Transcription</keyword>
<dbReference type="PANTHER" id="PTHR30204:SF90">
    <property type="entry name" value="HTH-TYPE TRANSCRIPTIONAL ACTIVATOR MTA"/>
    <property type="match status" value="1"/>
</dbReference>
<dbReference type="PRINTS" id="PR00040">
    <property type="entry name" value="HTHMERR"/>
</dbReference>
<evidence type="ECO:0000313" key="7">
    <source>
        <dbReference type="Proteomes" id="UP001501747"/>
    </source>
</evidence>
<comment type="caution">
    <text evidence="6">The sequence shown here is derived from an EMBL/GenBank/DDBJ whole genome shotgun (WGS) entry which is preliminary data.</text>
</comment>
<dbReference type="EMBL" id="BAABAL010000026">
    <property type="protein sequence ID" value="GAA4034021.1"/>
    <property type="molecule type" value="Genomic_DNA"/>
</dbReference>
<evidence type="ECO:0000259" key="5">
    <source>
        <dbReference type="PROSITE" id="PS50937"/>
    </source>
</evidence>
<keyword evidence="7" id="KW-1185">Reference proteome</keyword>
<dbReference type="PANTHER" id="PTHR30204">
    <property type="entry name" value="REDOX-CYCLING DRUG-SENSING TRANSCRIPTIONAL ACTIVATOR SOXR"/>
    <property type="match status" value="1"/>
</dbReference>
<dbReference type="CDD" id="cd01106">
    <property type="entry name" value="HTH_TipAL-Mta"/>
    <property type="match status" value="1"/>
</dbReference>
<dbReference type="InterPro" id="IPR036244">
    <property type="entry name" value="TipA-like_antibiotic-bd"/>
</dbReference>
<evidence type="ECO:0000256" key="1">
    <source>
        <dbReference type="ARBA" id="ARBA00023015"/>
    </source>
</evidence>
<reference evidence="7" key="1">
    <citation type="journal article" date="2019" name="Int. J. Syst. Evol. Microbiol.">
        <title>The Global Catalogue of Microorganisms (GCM) 10K type strain sequencing project: providing services to taxonomists for standard genome sequencing and annotation.</title>
        <authorList>
            <consortium name="The Broad Institute Genomics Platform"/>
            <consortium name="The Broad Institute Genome Sequencing Center for Infectious Disease"/>
            <person name="Wu L."/>
            <person name="Ma J."/>
        </authorList>
    </citation>
    <scope>NUCLEOTIDE SEQUENCE [LARGE SCALE GENOMIC DNA]</scope>
    <source>
        <strain evidence="7">JCM 17342</strain>
    </source>
</reference>
<sequence>MTASNRKGTWVDYTVGQVAALANVTVRTLHHYDEIGLLSPSGRTPAGYRTYGAADLDHLHRVLAYRELGFPLEEIMAIVSDPDTDTMGHLRRQRDLLMSKVERLRGMVAAVDREIESRRMGITLTPEERFEVFGDWEPVPGYGEEAERRWGQTEQWRQAQDRMGSFDKEDFARMQAAQAEWVKELLAAVDEGSAADSERAMDLAERHRQLVGLLYDCSPAQHVGIARMYVSEPEQLNFLVRPDQQRPGLAEFICAAVRANAKRMGE</sequence>
<dbReference type="InterPro" id="IPR047057">
    <property type="entry name" value="MerR_fam"/>
</dbReference>
<evidence type="ECO:0000313" key="6">
    <source>
        <dbReference type="EMBL" id="GAA4034021.1"/>
    </source>
</evidence>
<keyword evidence="2" id="KW-0238">DNA-binding</keyword>
<dbReference type="Gene3D" id="1.10.1660.10">
    <property type="match status" value="1"/>
</dbReference>
<evidence type="ECO:0000256" key="2">
    <source>
        <dbReference type="ARBA" id="ARBA00023125"/>
    </source>
</evidence>
<dbReference type="SMART" id="SM00422">
    <property type="entry name" value="HTH_MERR"/>
    <property type="match status" value="1"/>
</dbReference>
<dbReference type="PROSITE" id="PS50937">
    <property type="entry name" value="HTH_MERR_2"/>
    <property type="match status" value="1"/>
</dbReference>
<dbReference type="Pfam" id="PF07739">
    <property type="entry name" value="TipAS"/>
    <property type="match status" value="1"/>
</dbReference>
<feature type="domain" description="HTH merR-type" evidence="5">
    <location>
        <begin position="12"/>
        <end position="81"/>
    </location>
</feature>
<proteinExistence type="predicted"/>
<dbReference type="PROSITE" id="PS00552">
    <property type="entry name" value="HTH_MERR_1"/>
    <property type="match status" value="1"/>
</dbReference>
<dbReference type="Pfam" id="PF13411">
    <property type="entry name" value="MerR_1"/>
    <property type="match status" value="1"/>
</dbReference>